<dbReference type="Gene3D" id="3.40.50.150">
    <property type="entry name" value="Vaccinia Virus protein VP39"/>
    <property type="match status" value="1"/>
</dbReference>
<reference evidence="1 2" key="1">
    <citation type="journal article" date="2021" name="Nat. Commun.">
        <title>Incipient diploidization of the medicinal plant Perilla within 10,000 years.</title>
        <authorList>
            <person name="Zhang Y."/>
            <person name="Shen Q."/>
            <person name="Leng L."/>
            <person name="Zhang D."/>
            <person name="Chen S."/>
            <person name="Shi Y."/>
            <person name="Ning Z."/>
            <person name="Chen S."/>
        </authorList>
    </citation>
    <scope>NUCLEOTIDE SEQUENCE [LARGE SCALE GENOMIC DNA]</scope>
    <source>
        <strain evidence="2">cv. PC099</strain>
    </source>
</reference>
<evidence type="ECO:0000313" key="1">
    <source>
        <dbReference type="EMBL" id="KAH6827276.1"/>
    </source>
</evidence>
<gene>
    <name evidence="1" type="ORF">C2S53_001855</name>
</gene>
<dbReference type="CDD" id="cd02440">
    <property type="entry name" value="AdoMet_MTases"/>
    <property type="match status" value="1"/>
</dbReference>
<comment type="caution">
    <text evidence="1">The sequence shown here is derived from an EMBL/GenBank/DDBJ whole genome shotgun (WGS) entry which is preliminary data.</text>
</comment>
<keyword evidence="1" id="KW-0489">Methyltransferase</keyword>
<dbReference type="EMBL" id="SDAM02000150">
    <property type="protein sequence ID" value="KAH6827276.1"/>
    <property type="molecule type" value="Genomic_DNA"/>
</dbReference>
<evidence type="ECO:0000313" key="2">
    <source>
        <dbReference type="Proteomes" id="UP001190926"/>
    </source>
</evidence>
<protein>
    <submittedName>
        <fullName evidence="1">Methyltransferase family protein</fullName>
    </submittedName>
</protein>
<dbReference type="Proteomes" id="UP001190926">
    <property type="component" value="Unassembled WGS sequence"/>
</dbReference>
<dbReference type="InterPro" id="IPR019410">
    <property type="entry name" value="Methyltransf_16"/>
</dbReference>
<dbReference type="SUPFAM" id="SSF53335">
    <property type="entry name" value="S-adenosyl-L-methionine-dependent methyltransferases"/>
    <property type="match status" value="1"/>
</dbReference>
<dbReference type="PANTHER" id="PTHR14614">
    <property type="entry name" value="HEPATOCELLULAR CARCINOMA-ASSOCIATED ANTIGEN"/>
    <property type="match status" value="1"/>
</dbReference>
<dbReference type="InterPro" id="IPR029063">
    <property type="entry name" value="SAM-dependent_MTases_sf"/>
</dbReference>
<keyword evidence="2" id="KW-1185">Reference proteome</keyword>
<keyword evidence="1" id="KW-0808">Transferase</keyword>
<name>A0AAD4P5R6_PERFH</name>
<sequence>MLAPPPLEETIDHQLTDGDLQQPPPPQSYLLHSINSTIAIRQLPSQGISFQLWPAAAALVALLDRQTQSTSLSCLTTTNSRRLRILELGSGTGLVGIAAAALLGASVTVTDLPHVLPNLQFNVNGNAGIVEPRGGEVRVAAVSWGDVQQMEGVGREFDVILGSDVVYHDHLYEPLLQTLKFFLTRGEREEREVVFVMAHLKRWKKESAFFKRANKFFDVEIIHRDSPSNGARVGVNFYKFVTRAALKLNSVLSK</sequence>
<dbReference type="GO" id="GO:0032259">
    <property type="term" value="P:methylation"/>
    <property type="evidence" value="ECO:0007669"/>
    <property type="project" value="UniProtKB-KW"/>
</dbReference>
<organism evidence="1 2">
    <name type="scientific">Perilla frutescens var. hirtella</name>
    <name type="common">Perilla citriodora</name>
    <name type="synonym">Perilla setoyensis</name>
    <dbReference type="NCBI Taxonomy" id="608512"/>
    <lineage>
        <taxon>Eukaryota</taxon>
        <taxon>Viridiplantae</taxon>
        <taxon>Streptophyta</taxon>
        <taxon>Embryophyta</taxon>
        <taxon>Tracheophyta</taxon>
        <taxon>Spermatophyta</taxon>
        <taxon>Magnoliopsida</taxon>
        <taxon>eudicotyledons</taxon>
        <taxon>Gunneridae</taxon>
        <taxon>Pentapetalae</taxon>
        <taxon>asterids</taxon>
        <taxon>lamiids</taxon>
        <taxon>Lamiales</taxon>
        <taxon>Lamiaceae</taxon>
        <taxon>Nepetoideae</taxon>
        <taxon>Elsholtzieae</taxon>
        <taxon>Perilla</taxon>
    </lineage>
</organism>
<dbReference type="GO" id="GO:0008168">
    <property type="term" value="F:methyltransferase activity"/>
    <property type="evidence" value="ECO:0007669"/>
    <property type="project" value="UniProtKB-KW"/>
</dbReference>
<dbReference type="Pfam" id="PF10294">
    <property type="entry name" value="Methyltransf_16"/>
    <property type="match status" value="1"/>
</dbReference>
<dbReference type="PANTHER" id="PTHR14614:SF132">
    <property type="entry name" value="PROTEIN-LYSINE METHYLTRANSFERASE C42C1.13"/>
    <property type="match status" value="1"/>
</dbReference>
<accession>A0AAD4P5R6</accession>
<dbReference type="AlphaFoldDB" id="A0AAD4P5R6"/>
<proteinExistence type="predicted"/>